<protein>
    <recommendedName>
        <fullName evidence="3 6">Cyclic pyranopterin monophosphate synthase</fullName>
        <ecNumber evidence="3 6">4.6.1.17</ecNumber>
    </recommendedName>
    <alternativeName>
        <fullName evidence="6">Molybdenum cofactor biosynthesis protein C</fullName>
    </alternativeName>
</protein>
<proteinExistence type="inferred from homology"/>
<evidence type="ECO:0000256" key="3">
    <source>
        <dbReference type="ARBA" id="ARBA00012575"/>
    </source>
</evidence>
<comment type="subunit">
    <text evidence="6">Homohexamer; trimer of dimers.</text>
</comment>
<evidence type="ECO:0000256" key="2">
    <source>
        <dbReference type="ARBA" id="ARBA00005046"/>
    </source>
</evidence>
<dbReference type="PANTHER" id="PTHR22960">
    <property type="entry name" value="MOLYBDOPTERIN COFACTOR SYNTHESIS PROTEIN A"/>
    <property type="match status" value="1"/>
</dbReference>
<dbReference type="InterPro" id="IPR047594">
    <property type="entry name" value="MoaC_bact/euk"/>
</dbReference>
<feature type="active site" evidence="6">
    <location>
        <position position="129"/>
    </location>
</feature>
<organism evidence="8 9">
    <name type="scientific">Sulfobacillus harzensis</name>
    <dbReference type="NCBI Taxonomy" id="2729629"/>
    <lineage>
        <taxon>Bacteria</taxon>
        <taxon>Bacillati</taxon>
        <taxon>Bacillota</taxon>
        <taxon>Clostridia</taxon>
        <taxon>Eubacteriales</taxon>
        <taxon>Clostridiales Family XVII. Incertae Sedis</taxon>
        <taxon>Sulfobacillus</taxon>
    </lineage>
</organism>
<dbReference type="InterPro" id="IPR023045">
    <property type="entry name" value="MoaC"/>
</dbReference>
<accession>A0A7Y0L640</accession>
<dbReference type="InterPro" id="IPR002820">
    <property type="entry name" value="Mopterin_CF_biosynth-C_dom"/>
</dbReference>
<dbReference type="NCBIfam" id="NF006870">
    <property type="entry name" value="PRK09364.1"/>
    <property type="match status" value="1"/>
</dbReference>
<dbReference type="HAMAP" id="MF_01224_B">
    <property type="entry name" value="MoaC_B"/>
    <property type="match status" value="1"/>
</dbReference>
<dbReference type="CDD" id="cd01420">
    <property type="entry name" value="MoaC_PE"/>
    <property type="match status" value="1"/>
</dbReference>
<comment type="pathway">
    <text evidence="2 6">Cofactor biosynthesis; molybdopterin biosynthesis.</text>
</comment>
<evidence type="ECO:0000256" key="1">
    <source>
        <dbReference type="ARBA" id="ARBA00001637"/>
    </source>
</evidence>
<comment type="caution">
    <text evidence="8">The sequence shown here is derived from an EMBL/GenBank/DDBJ whole genome shotgun (WGS) entry which is preliminary data.</text>
</comment>
<feature type="binding site" evidence="6">
    <location>
        <begin position="114"/>
        <end position="115"/>
    </location>
    <ligand>
        <name>substrate</name>
    </ligand>
</feature>
<dbReference type="GO" id="GO:0006777">
    <property type="term" value="P:Mo-molybdopterin cofactor biosynthetic process"/>
    <property type="evidence" value="ECO:0007669"/>
    <property type="project" value="UniProtKB-UniRule"/>
</dbReference>
<gene>
    <name evidence="6 8" type="primary">moaC</name>
    <name evidence="8" type="ORF">HIJ39_16405</name>
</gene>
<dbReference type="InterPro" id="IPR050105">
    <property type="entry name" value="MoCo_biosynth_MoaA/MoaC"/>
</dbReference>
<evidence type="ECO:0000256" key="6">
    <source>
        <dbReference type="HAMAP-Rule" id="MF_01224"/>
    </source>
</evidence>
<dbReference type="PANTHER" id="PTHR22960:SF0">
    <property type="entry name" value="MOLYBDENUM COFACTOR BIOSYNTHESIS PROTEIN 1"/>
    <property type="match status" value="1"/>
</dbReference>
<feature type="binding site" evidence="6">
    <location>
        <begin position="78"/>
        <end position="80"/>
    </location>
    <ligand>
        <name>substrate</name>
    </ligand>
</feature>
<evidence type="ECO:0000259" key="7">
    <source>
        <dbReference type="Pfam" id="PF01967"/>
    </source>
</evidence>
<comment type="catalytic activity">
    <reaction evidence="1 6">
        <text>(8S)-3',8-cyclo-7,8-dihydroguanosine 5'-triphosphate = cyclic pyranopterin phosphate + diphosphate</text>
        <dbReference type="Rhea" id="RHEA:49580"/>
        <dbReference type="ChEBI" id="CHEBI:33019"/>
        <dbReference type="ChEBI" id="CHEBI:59648"/>
        <dbReference type="ChEBI" id="CHEBI:131766"/>
        <dbReference type="EC" id="4.6.1.17"/>
    </reaction>
</comment>
<dbReference type="GO" id="GO:0061798">
    <property type="term" value="F:GTP 3',8'-cyclase activity"/>
    <property type="evidence" value="ECO:0007669"/>
    <property type="project" value="TreeGrafter"/>
</dbReference>
<dbReference type="InterPro" id="IPR036522">
    <property type="entry name" value="MoaC_sf"/>
</dbReference>
<dbReference type="EC" id="4.6.1.17" evidence="3 6"/>
<reference evidence="8 9" key="1">
    <citation type="submission" date="2020-04" db="EMBL/GenBank/DDBJ databases">
        <authorList>
            <person name="Zhang R."/>
            <person name="Schippers A."/>
        </authorList>
    </citation>
    <scope>NUCLEOTIDE SEQUENCE [LARGE SCALE GENOMIC DNA]</scope>
    <source>
        <strain evidence="8 9">DSM 109850</strain>
    </source>
</reference>
<dbReference type="GO" id="GO:0061799">
    <property type="term" value="F:cyclic pyranopterin monophosphate synthase activity"/>
    <property type="evidence" value="ECO:0007669"/>
    <property type="project" value="UniProtKB-UniRule"/>
</dbReference>
<dbReference type="Pfam" id="PF01967">
    <property type="entry name" value="MoaC"/>
    <property type="match status" value="1"/>
</dbReference>
<dbReference type="AlphaFoldDB" id="A0A7Y0L640"/>
<dbReference type="EMBL" id="JABBVZ010000073">
    <property type="protein sequence ID" value="NMP23916.1"/>
    <property type="molecule type" value="Genomic_DNA"/>
</dbReference>
<comment type="similarity">
    <text evidence="6">Belongs to the MoaC family.</text>
</comment>
<dbReference type="UniPathway" id="UPA00344"/>
<comment type="function">
    <text evidence="6">Catalyzes the conversion of (8S)-3',8-cyclo-7,8-dihydroguanosine 5'-triphosphate to cyclic pyranopterin monophosphate (cPMP).</text>
</comment>
<name>A0A7Y0L640_9FIRM</name>
<sequence length="161" mass="17416">MENHPDLPHLDPEGRVHMVSVGEKDATQRLARAEGTLRTRPQTVRLVAEGRAPKGDVLAVARVAAIMAVKRTAEWIPLAHPIPITGVSADIKMLDDGFLVVVTVATVGPTGVEMEALTGVSAALLTLYDMLKAQERGMVIEQVRLMEKRGGRSGTYQREEG</sequence>
<dbReference type="NCBIfam" id="TIGR00581">
    <property type="entry name" value="moaC"/>
    <property type="match status" value="1"/>
</dbReference>
<dbReference type="Proteomes" id="UP000533476">
    <property type="component" value="Unassembled WGS sequence"/>
</dbReference>
<evidence type="ECO:0000256" key="5">
    <source>
        <dbReference type="ARBA" id="ARBA00023239"/>
    </source>
</evidence>
<evidence type="ECO:0000256" key="4">
    <source>
        <dbReference type="ARBA" id="ARBA00023150"/>
    </source>
</evidence>
<keyword evidence="9" id="KW-1185">Reference proteome</keyword>
<dbReference type="Gene3D" id="3.30.70.640">
    <property type="entry name" value="Molybdopterin cofactor biosynthesis C (MoaC) domain"/>
    <property type="match status" value="1"/>
</dbReference>
<evidence type="ECO:0000313" key="9">
    <source>
        <dbReference type="Proteomes" id="UP000533476"/>
    </source>
</evidence>
<keyword evidence="4 6" id="KW-0501">Molybdenum cofactor biosynthesis</keyword>
<feature type="domain" description="Molybdopterin cofactor biosynthesis C (MoaC)" evidence="7">
    <location>
        <begin position="18"/>
        <end position="151"/>
    </location>
</feature>
<keyword evidence="5 6" id="KW-0456">Lyase</keyword>
<evidence type="ECO:0000313" key="8">
    <source>
        <dbReference type="EMBL" id="NMP23916.1"/>
    </source>
</evidence>
<dbReference type="SUPFAM" id="SSF55040">
    <property type="entry name" value="Molybdenum cofactor biosynthesis protein C, MoaC"/>
    <property type="match status" value="1"/>
</dbReference>